<dbReference type="InterPro" id="IPR013083">
    <property type="entry name" value="Znf_RING/FYVE/PHD"/>
</dbReference>
<keyword evidence="5" id="KW-1185">Reference proteome</keyword>
<dbReference type="STRING" id="356882.A0A423VU18"/>
<comment type="caution">
    <text evidence="4">The sequence shown here is derived from an EMBL/GenBank/DDBJ whole genome shotgun (WGS) entry which is preliminary data.</text>
</comment>
<gene>
    <name evidence="4" type="ORF">VMCG_08140</name>
</gene>
<keyword evidence="2" id="KW-0175">Coiled coil</keyword>
<dbReference type="Gene3D" id="3.30.40.10">
    <property type="entry name" value="Zinc/RING finger domain, C3HC4 (zinc finger)"/>
    <property type="match status" value="1"/>
</dbReference>
<dbReference type="AlphaFoldDB" id="A0A423VU18"/>
<keyword evidence="1" id="KW-0479">Metal-binding</keyword>
<accession>A0A423VU18</accession>
<dbReference type="SUPFAM" id="SSF57850">
    <property type="entry name" value="RING/U-box"/>
    <property type="match status" value="1"/>
</dbReference>
<sequence length="859" mass="98075">MNGLNGGNVPAMVTGYPTPAGYQAELAYIYNMVEVLSQQLAENKRALEDVVASVGRVRSRARTQALGNEELLTSATDELTSQDANMDTTISLLTELFERAKFSRDEYRNLSAQYASVIAAMLKQFHDYKQKHMADVGAWHRSYRAQLAEERAENTRLREQIWEMQAHAGKANENLRQFRTRYDEDRARWERRVDTKAMRQELRFWKRLAMPELAEDDPYWSDDDDLVDNMEKLRLQELDRKAAEEALAGVGGMDQGLEGHGLDTSQGMQIQMGGVPMQREDSSGMGIPALPFYWFQDRVPEGTAEEPFFDCFKCLDEINETYSDEVACTECTGLSNQIYSSVDLESSHLHVQGRTKDAAAYKRVLANYHSYLVTFLCIFAWNEIFRGDLLKETNRWKEEGQVWSDTDAEYITAALQLSMLESWGDTLFIVNSADKLMAEQKCRQETTHALPDSVGAWEQNETHVSEHRPWLNNVSTAIKRSLAQFIMRTWEDPDTLAIKFYPVQFQTIEEFRNQPFGEHVQGWWKNRDRLDNNKLNVPTKPDGKTPFEFIEYVPLLANENFHSRLERLGLALTDKISRLAAWIPTDDPRLLDGREPEAAAPHERLCRETLAFVHELLAFDPGLGESRMADLAAWFSSVALEPWTRVRGFVNFNPADRRPFVVPDARAAEANGRVRSTMRELCGRFRDLGFDTRGVFWQQRSYNSGQGALLFNSSSNFRIGDPTASDVQSAAVMRWMDFYRSYLQILTDATASETHKKIQKSEIPELVRQERLMENCVVCGTDWADMNPKHNGPVVFQPCGMQHAICMGCFMQVSLQPASLNGRKCPLCKADIEYPLRTLSLRVDLGKELELPALARVDL</sequence>
<dbReference type="GO" id="GO:0008270">
    <property type="term" value="F:zinc ion binding"/>
    <property type="evidence" value="ECO:0007669"/>
    <property type="project" value="UniProtKB-KW"/>
</dbReference>
<keyword evidence="1" id="KW-0863">Zinc-finger</keyword>
<reference evidence="4 5" key="1">
    <citation type="submission" date="2015-09" db="EMBL/GenBank/DDBJ databases">
        <title>Host preference determinants of Valsa canker pathogens revealed by comparative genomics.</title>
        <authorList>
            <person name="Yin Z."/>
            <person name="Huang L."/>
        </authorList>
    </citation>
    <scope>NUCLEOTIDE SEQUENCE [LARGE SCALE GENOMIC DNA]</scope>
    <source>
        <strain evidence="4 5">03-1</strain>
    </source>
</reference>
<dbReference type="PANTHER" id="PTHR39472:SF1">
    <property type="entry name" value="EXPRESSED PROTEIN"/>
    <property type="match status" value="1"/>
</dbReference>
<dbReference type="InterPro" id="IPR001841">
    <property type="entry name" value="Znf_RING"/>
</dbReference>
<evidence type="ECO:0000313" key="4">
    <source>
        <dbReference type="EMBL" id="ROV94571.1"/>
    </source>
</evidence>
<dbReference type="EMBL" id="LKEA01000040">
    <property type="protein sequence ID" value="ROV94571.1"/>
    <property type="molecule type" value="Genomic_DNA"/>
</dbReference>
<feature type="coiled-coil region" evidence="2">
    <location>
        <begin position="140"/>
        <end position="167"/>
    </location>
</feature>
<organism evidence="4 5">
    <name type="scientific">Cytospora schulzeri</name>
    <dbReference type="NCBI Taxonomy" id="448051"/>
    <lineage>
        <taxon>Eukaryota</taxon>
        <taxon>Fungi</taxon>
        <taxon>Dikarya</taxon>
        <taxon>Ascomycota</taxon>
        <taxon>Pezizomycotina</taxon>
        <taxon>Sordariomycetes</taxon>
        <taxon>Sordariomycetidae</taxon>
        <taxon>Diaporthales</taxon>
        <taxon>Cytosporaceae</taxon>
        <taxon>Cytospora</taxon>
    </lineage>
</organism>
<name>A0A423VU18_9PEZI</name>
<dbReference type="PANTHER" id="PTHR39472">
    <property type="entry name" value="EXPRESSED PROTEIN"/>
    <property type="match status" value="1"/>
</dbReference>
<feature type="domain" description="RING-type" evidence="3">
    <location>
        <begin position="776"/>
        <end position="829"/>
    </location>
</feature>
<protein>
    <recommendedName>
        <fullName evidence="3">RING-type domain-containing protein</fullName>
    </recommendedName>
</protein>
<evidence type="ECO:0000259" key="3">
    <source>
        <dbReference type="PROSITE" id="PS50089"/>
    </source>
</evidence>
<evidence type="ECO:0000313" key="5">
    <source>
        <dbReference type="Proteomes" id="UP000283895"/>
    </source>
</evidence>
<dbReference type="Proteomes" id="UP000283895">
    <property type="component" value="Unassembled WGS sequence"/>
</dbReference>
<proteinExistence type="predicted"/>
<evidence type="ECO:0000256" key="1">
    <source>
        <dbReference type="PROSITE-ProRule" id="PRU00175"/>
    </source>
</evidence>
<dbReference type="PROSITE" id="PS50089">
    <property type="entry name" value="ZF_RING_2"/>
    <property type="match status" value="1"/>
</dbReference>
<keyword evidence="1" id="KW-0862">Zinc</keyword>
<dbReference type="OrthoDB" id="5230543at2759"/>
<evidence type="ECO:0000256" key="2">
    <source>
        <dbReference type="SAM" id="Coils"/>
    </source>
</evidence>